<feature type="domain" description="MADF" evidence="2">
    <location>
        <begin position="9"/>
        <end position="102"/>
    </location>
</feature>
<feature type="compositionally biased region" description="Basic and acidic residues" evidence="1">
    <location>
        <begin position="439"/>
        <end position="457"/>
    </location>
</feature>
<evidence type="ECO:0000313" key="4">
    <source>
        <dbReference type="RefSeq" id="XP_035825080.1"/>
    </source>
</evidence>
<feature type="compositionally biased region" description="Polar residues" evidence="1">
    <location>
        <begin position="684"/>
        <end position="700"/>
    </location>
</feature>
<accession>A0ABM1VRN8</accession>
<proteinExistence type="predicted"/>
<feature type="compositionally biased region" description="Basic and acidic residues" evidence="1">
    <location>
        <begin position="537"/>
        <end position="559"/>
    </location>
</feature>
<protein>
    <submittedName>
        <fullName evidence="4">Uncharacterized protein LOC101850325 isoform X2</fullName>
    </submittedName>
</protein>
<feature type="region of interest" description="Disordered" evidence="1">
    <location>
        <begin position="675"/>
        <end position="716"/>
    </location>
</feature>
<evidence type="ECO:0000256" key="1">
    <source>
        <dbReference type="SAM" id="MobiDB-lite"/>
    </source>
</evidence>
<feature type="region of interest" description="Disordered" evidence="1">
    <location>
        <begin position="370"/>
        <end position="397"/>
    </location>
</feature>
<feature type="region of interest" description="Disordered" evidence="1">
    <location>
        <begin position="757"/>
        <end position="816"/>
    </location>
</feature>
<feature type="region of interest" description="Disordered" evidence="1">
    <location>
        <begin position="486"/>
        <end position="512"/>
    </location>
</feature>
<dbReference type="Proteomes" id="UP000694888">
    <property type="component" value="Unplaced"/>
</dbReference>
<feature type="region of interest" description="Disordered" evidence="1">
    <location>
        <begin position="533"/>
        <end position="565"/>
    </location>
</feature>
<dbReference type="GeneID" id="101850325"/>
<dbReference type="Pfam" id="PF10545">
    <property type="entry name" value="MADF_DNA_bdg"/>
    <property type="match status" value="1"/>
</dbReference>
<evidence type="ECO:0000313" key="3">
    <source>
        <dbReference type="Proteomes" id="UP000694888"/>
    </source>
</evidence>
<dbReference type="InterPro" id="IPR006578">
    <property type="entry name" value="MADF-dom"/>
</dbReference>
<dbReference type="RefSeq" id="XP_035825080.1">
    <property type="nucleotide sequence ID" value="XM_035969187.1"/>
</dbReference>
<organism evidence="3 4">
    <name type="scientific">Aplysia californica</name>
    <name type="common">California sea hare</name>
    <dbReference type="NCBI Taxonomy" id="6500"/>
    <lineage>
        <taxon>Eukaryota</taxon>
        <taxon>Metazoa</taxon>
        <taxon>Spiralia</taxon>
        <taxon>Lophotrochozoa</taxon>
        <taxon>Mollusca</taxon>
        <taxon>Gastropoda</taxon>
        <taxon>Heterobranchia</taxon>
        <taxon>Euthyneura</taxon>
        <taxon>Tectipleura</taxon>
        <taxon>Aplysiida</taxon>
        <taxon>Aplysioidea</taxon>
        <taxon>Aplysiidae</taxon>
        <taxon>Aplysia</taxon>
    </lineage>
</organism>
<feature type="region of interest" description="Disordered" evidence="1">
    <location>
        <begin position="423"/>
        <end position="464"/>
    </location>
</feature>
<dbReference type="SMART" id="SM00595">
    <property type="entry name" value="MADF"/>
    <property type="match status" value="1"/>
</dbReference>
<sequence length="906" mass="100385">MEKEKIIIKLIELVRETPEVFTRSRTGRPLEGDSLDEFWKRVETDMGDPSMSDADWKKKWKYLRNTFSKIRKRQIENDDEGGNSRAKWIFYDHLLFLKPHIKPQSSPSVKEETPSEIWDSQPWLEKDLLQAVRSAWIPLAGNKGQIVRIQDEECLYLSDGHVMIRIFSEEWSQGSQQSSSQAPETGTVIQLGSYSYSLMATGNDELEFLMVIDDYQSVAYESTDSEIPNVNSLPSVKSALEARVAKANDTLPSASGSLTDSNEHLSELLDMLGRDSDSSEMDTASTDKVDFEQVVVSNAQIAPLKKLAAQKLVIIPRKACSEQTGILGTSAEVHGSVDDSPDLAHKTPSNTPLVLEKSPHVILRRLEMQHKTSQGNQRCLSPMKMQTPRAEVRSMSTETPVRAFQLINGQPLKTLGDDLSLKSLQCQPDSTTGANGNAEDNRQAGRKDSGKGRRSSSEDFQSISRKAKNTNILFSKSSKLRCKKLNQKADIPTESETTEMKTQLQSKSQNHRVGPVISCEVNRRQEGLSKMLSSEVRQTKVRDEPSETLHTTASERRNSDSPNDFSYQRCKLMNETTLHGLVASDSQVKLIKAVPGWSPDDCSSSTIPKVSTCLKNAHLSSCVHPEPATEVLYSRKSIHNNENSSLPIVDLWKKDTGSGGFPLCAEDGTLSLKRCPKDSKYTEDPQSPNYSEELSGSKGTSPKGDELSGGNEGSGSLFSDVDDNQFIFLTSSGSLELQPGSHDVSKAYLYISDNTVSSSSGVSVPNMPNSRPKYCLSLRNDDSPPPPLDKSGDKGPSSSVKSKTAPTSARRVSMRNKCKNWSSSDDLFESLSPVASPSKEKFSLIDSCLKKWYLGTLAVDLNQSKRSRYSIAITNWDGKDVQEIRMCRNADRVASPDRLAKKKRKK</sequence>
<gene>
    <name evidence="4" type="primary">LOC101850325</name>
</gene>
<reference evidence="4" key="1">
    <citation type="submission" date="2025-08" db="UniProtKB">
        <authorList>
            <consortium name="RefSeq"/>
        </authorList>
    </citation>
    <scope>IDENTIFICATION</scope>
</reference>
<feature type="compositionally biased region" description="Polar residues" evidence="1">
    <location>
        <begin position="423"/>
        <end position="435"/>
    </location>
</feature>
<evidence type="ECO:0000259" key="2">
    <source>
        <dbReference type="PROSITE" id="PS51029"/>
    </source>
</evidence>
<feature type="compositionally biased region" description="Polar residues" evidence="1">
    <location>
        <begin position="796"/>
        <end position="807"/>
    </location>
</feature>
<keyword evidence="3" id="KW-1185">Reference proteome</keyword>
<dbReference type="PROSITE" id="PS51029">
    <property type="entry name" value="MADF"/>
    <property type="match status" value="1"/>
</dbReference>
<name>A0ABM1VRN8_APLCA</name>